<dbReference type="RefSeq" id="XP_022298367.1">
    <property type="nucleotide sequence ID" value="XM_022442659.1"/>
</dbReference>
<reference evidence="6" key="1">
    <citation type="submission" date="2025-08" db="UniProtKB">
        <authorList>
            <consortium name="RefSeq"/>
        </authorList>
    </citation>
    <scope>IDENTIFICATION</scope>
    <source>
        <tissue evidence="6">Whole sample</tissue>
    </source>
</reference>
<dbReference type="Proteomes" id="UP000694844">
    <property type="component" value="Chromosome 8"/>
</dbReference>
<evidence type="ECO:0000256" key="1">
    <source>
        <dbReference type="ARBA" id="ARBA00022737"/>
    </source>
</evidence>
<dbReference type="Pfam" id="PF24883">
    <property type="entry name" value="NPHP3_N"/>
    <property type="match status" value="1"/>
</dbReference>
<dbReference type="PANTHER" id="PTHR24198">
    <property type="entry name" value="ANKYRIN REPEAT AND PROTEIN KINASE DOMAIN-CONTAINING PROTEIN"/>
    <property type="match status" value="1"/>
</dbReference>
<dbReference type="InterPro" id="IPR002110">
    <property type="entry name" value="Ankyrin_rpt"/>
</dbReference>
<proteinExistence type="predicted"/>
<gene>
    <name evidence="6" type="primary">LOC111107449</name>
</gene>
<dbReference type="Pfam" id="PF12796">
    <property type="entry name" value="Ank_2"/>
    <property type="match status" value="2"/>
</dbReference>
<dbReference type="KEGG" id="cvn:111107449"/>
<feature type="domain" description="Nephrocystin 3-like N-terminal" evidence="3">
    <location>
        <begin position="325"/>
        <end position="497"/>
    </location>
</feature>
<dbReference type="InterPro" id="IPR027897">
    <property type="entry name" value="DUF4559"/>
</dbReference>
<feature type="domain" description="TANC1/2-like winged helix" evidence="4">
    <location>
        <begin position="605"/>
        <end position="710"/>
    </location>
</feature>
<dbReference type="GeneID" id="111107449"/>
<keyword evidence="1" id="KW-0677">Repeat</keyword>
<dbReference type="OrthoDB" id="5989012at2759"/>
<accession>A0A8B8B4N6</accession>
<evidence type="ECO:0000259" key="4">
    <source>
        <dbReference type="Pfam" id="PF25521"/>
    </source>
</evidence>
<dbReference type="InterPro" id="IPR036770">
    <property type="entry name" value="Ankyrin_rpt-contain_sf"/>
</dbReference>
<keyword evidence="5" id="KW-1185">Reference proteome</keyword>
<dbReference type="Gene3D" id="1.25.40.20">
    <property type="entry name" value="Ankyrin repeat-containing domain"/>
    <property type="match status" value="3"/>
</dbReference>
<sequence>MAPVIDQGDEKLNNYFALIAALKLTKEGLEVFVNDSVKDLYRKISNKCTGYVACTDNCSKVHVANLKKWCDTCQKWRKEIAVFMRNRGKINGVQWSNFESKYWSQGDQSSAINQVANVFVHKCRNPMDSVTDDISSIVSLFENCNYFCIEKKLLSDVREVRNKHFAHNSTYTIEENDLVKCLDVLCGLLKSRSLRADSKCKEKYTEICDLKSKMKRENSQEISEIKSNLYSLICLYHDKPDIVTRTAEDILSNKYCKYVTKQRHRRYDHLLLILYLCYLQFNMQWNSSDELTGTGCKTMEFQFPWKSDLTFKPYISDSGDFVGREWMIEDLSYELLNTDRRGILVAAELGFGKSALISHIVCSNDKLSSAFPIFEKTNVIHLCRYDSNLTLDRGIFVRNMAGKLSALYPEFGNIINTDSTAMTYLSSSKCFEDPSGCFDYTVLNPLRKSTLGNNTPIIIIIDALDECIETGPNNIFSFLHEKIYLLPPQIKFLLTSRNISSIRTNLPSGIFVYKNPLFWEKNLEDIKKYLGQKLENNMLSEQYQQMLSSMGPGDNVQKLAELCGRNFLFLTHALEFWVKEGNVLNFPSNVENIYRVNLIRIFGKTENMFSNVRTIFEILCASRGSVSESVLFDVLNVKGSQQHIYFSRLLSNELSHFVQKSSGKITFTNRRFADFFSKQDNVENDFYILQQTGHKLLAEYWVKYIENFPSNTTQNMLIDIFRHVASSRNRPLGERLIKVVRFRLNTTVHISLKHYIAAALNSYDAMLLAIRSTSERDIDEKDKGNLTASFIAAAYGNDQSLAALVDWGANIHFERSQPLYNEILPHLDPLNVSRYIFQWGYNLANIASQNGHVNVIKVLLKHRINICHENSLGLNSFHLASEHGHTSILRIFISTSKCNWKISFQSSLYLASKNGHLNVVAYLLSLNAVDKCVHCSDTMDWIPKGKVRLQSNFPYQKMPNWYFKNFVLKEDTQLFFCQSALDIAVQNRHLDIVKILANETVNALKCINARGMTPLITAAAFEHDDIVLYFLQARYSLNDTCREMQKSRFNIDNNEQSGDRLCVKGLSFWHMLAIYASEKIMEIVIKQRQFDYAWTIIDENGATPVHYACCNARLNEVKNMEYFDALAPYMLNRAFNGSTPAHSAALCGQRIPIFVFVKRHKLPINIKDNSNKNFLHYFAMSNLKYIFINIILLINNDSFDKMISEQDLYGRTPLHYAAAGGNIFLLTSNHWTISHKPQHYNIKDKDNMTALDILFETMPSFKPKNGKMVLKLPYNCDSFDLFRIPGCSDIRSELLDNFELFVFQAFSNLKDTNLIHERNILKFLRVSLEKNRFYLIYMIKVIFPQMYHLNCRKHVHWFLAQLLKKSSYPNLMLSSVFVIDLVKYSCNSKVQDGSLWYIFYDKQRKFWPIYLTWNGTDFNDVVKTVFKKCSQRNLLNAVVKGGNVLVLLRFITDQRFYVNIDDDLYTAPCIISKGIHFMPRISYQEIKRSYQFLEIKPYSHPLVWEFHFKNIDITHVCNENTRELSVYHIAAAKGASSLLWSRQFDGYYLPCANTQHYIRPHMLAYFFNHSWPYERHVHTHEFLKSPFVSLFFKISMDFHTFIFPKNSAAWKCYQNIHKIGRMTLKRFICRENLETEICSFISKLYVTDWRLVYHLYTFRKIKIFVDHGWEQSFDFISFIQHVRTKCQTRRTRYSQVAVYFKTKQRLYRTCSNITEFIESRSCLRAISFLNKQQKYINYQIQSILLMYFPLTYFIYHNFIVELPDLAQKNTMEIIQTMHAYGSAPFFHNHPVYDYWNVLNSPFSNPFRTMTHTILNSEVSEIISWMSEPNGSSIEIEEKERESLQSNALSLYENFTQSDYM</sequence>
<keyword evidence="2" id="KW-0040">ANK repeat</keyword>
<name>A0A8B8B4N6_CRAVI</name>
<evidence type="ECO:0000313" key="5">
    <source>
        <dbReference type="Proteomes" id="UP000694844"/>
    </source>
</evidence>
<dbReference type="InterPro" id="IPR058056">
    <property type="entry name" value="WH_TANC1/2"/>
</dbReference>
<dbReference type="SUPFAM" id="SSF52540">
    <property type="entry name" value="P-loop containing nucleoside triphosphate hydrolases"/>
    <property type="match status" value="1"/>
</dbReference>
<organism evidence="5 6">
    <name type="scientific">Crassostrea virginica</name>
    <name type="common">Eastern oyster</name>
    <dbReference type="NCBI Taxonomy" id="6565"/>
    <lineage>
        <taxon>Eukaryota</taxon>
        <taxon>Metazoa</taxon>
        <taxon>Spiralia</taxon>
        <taxon>Lophotrochozoa</taxon>
        <taxon>Mollusca</taxon>
        <taxon>Bivalvia</taxon>
        <taxon>Autobranchia</taxon>
        <taxon>Pteriomorphia</taxon>
        <taxon>Ostreida</taxon>
        <taxon>Ostreoidea</taxon>
        <taxon>Ostreidae</taxon>
        <taxon>Crassostrea</taxon>
    </lineage>
</organism>
<dbReference type="SUPFAM" id="SSF48403">
    <property type="entry name" value="Ankyrin repeat"/>
    <property type="match status" value="1"/>
</dbReference>
<dbReference type="Pfam" id="PF15112">
    <property type="entry name" value="DUF4559"/>
    <property type="match status" value="1"/>
</dbReference>
<protein>
    <submittedName>
        <fullName evidence="6">Uncharacterized protein LOC111107449</fullName>
    </submittedName>
</protein>
<evidence type="ECO:0000313" key="6">
    <source>
        <dbReference type="RefSeq" id="XP_022298367.1"/>
    </source>
</evidence>
<dbReference type="InterPro" id="IPR056884">
    <property type="entry name" value="NPHP3-like_N"/>
</dbReference>
<evidence type="ECO:0000256" key="2">
    <source>
        <dbReference type="ARBA" id="ARBA00023043"/>
    </source>
</evidence>
<dbReference type="PANTHER" id="PTHR24198:SF165">
    <property type="entry name" value="ANKYRIN REPEAT-CONTAINING PROTEIN-RELATED"/>
    <property type="match status" value="1"/>
</dbReference>
<dbReference type="SMART" id="SM00248">
    <property type="entry name" value="ANK"/>
    <property type="match status" value="9"/>
</dbReference>
<evidence type="ECO:0000259" key="3">
    <source>
        <dbReference type="Pfam" id="PF24883"/>
    </source>
</evidence>
<dbReference type="InterPro" id="IPR027417">
    <property type="entry name" value="P-loop_NTPase"/>
</dbReference>
<dbReference type="Gene3D" id="3.40.50.300">
    <property type="entry name" value="P-loop containing nucleotide triphosphate hydrolases"/>
    <property type="match status" value="1"/>
</dbReference>
<dbReference type="Pfam" id="PF25521">
    <property type="entry name" value="WHD_TANC1"/>
    <property type="match status" value="1"/>
</dbReference>